<evidence type="ECO:0000313" key="1">
    <source>
        <dbReference type="EMBL" id="GMH26869.1"/>
    </source>
</evidence>
<comment type="caution">
    <text evidence="1">The sequence shown here is derived from an EMBL/GenBank/DDBJ whole genome shotgun (WGS) entry which is preliminary data.</text>
</comment>
<protein>
    <submittedName>
        <fullName evidence="1">Uncharacterized protein</fullName>
    </submittedName>
</protein>
<dbReference type="EMBL" id="BSYO01000032">
    <property type="protein sequence ID" value="GMH26869.1"/>
    <property type="molecule type" value="Genomic_DNA"/>
</dbReference>
<keyword evidence="2" id="KW-1185">Reference proteome</keyword>
<organism evidence="1 2">
    <name type="scientific">Nepenthes gracilis</name>
    <name type="common">Slender pitcher plant</name>
    <dbReference type="NCBI Taxonomy" id="150966"/>
    <lineage>
        <taxon>Eukaryota</taxon>
        <taxon>Viridiplantae</taxon>
        <taxon>Streptophyta</taxon>
        <taxon>Embryophyta</taxon>
        <taxon>Tracheophyta</taxon>
        <taxon>Spermatophyta</taxon>
        <taxon>Magnoliopsida</taxon>
        <taxon>eudicotyledons</taxon>
        <taxon>Gunneridae</taxon>
        <taxon>Pentapetalae</taxon>
        <taxon>Caryophyllales</taxon>
        <taxon>Nepenthaceae</taxon>
        <taxon>Nepenthes</taxon>
    </lineage>
</organism>
<gene>
    <name evidence="1" type="ORF">Nepgr_028712</name>
</gene>
<dbReference type="AlphaFoldDB" id="A0AAD3TDF0"/>
<reference evidence="1" key="1">
    <citation type="submission" date="2023-05" db="EMBL/GenBank/DDBJ databases">
        <title>Nepenthes gracilis genome sequencing.</title>
        <authorList>
            <person name="Fukushima K."/>
        </authorList>
    </citation>
    <scope>NUCLEOTIDE SEQUENCE</scope>
    <source>
        <strain evidence="1">SING2019-196</strain>
    </source>
</reference>
<evidence type="ECO:0000313" key="2">
    <source>
        <dbReference type="Proteomes" id="UP001279734"/>
    </source>
</evidence>
<proteinExistence type="predicted"/>
<dbReference type="Proteomes" id="UP001279734">
    <property type="component" value="Unassembled WGS sequence"/>
</dbReference>
<sequence>MSGGNQVSVSDVQRLNANGDADLYSTVFLRRAHELNEEGNRRIQAKDHDLQFCPSPVALGASAVRGAAIAGLGPCLPCLVPKKVAAASVVGSNVSSNSQTKRLQHIIADENGSDLKTPLP</sequence>
<name>A0AAD3TDF0_NEPGR</name>
<accession>A0AAD3TDF0</accession>